<gene>
    <name evidence="2" type="ORF">X975_19328</name>
</gene>
<feature type="chain" id="PRO_5001830436" evidence="1">
    <location>
        <begin position="20"/>
        <end position="86"/>
    </location>
</feature>
<name>A0A087UE93_STEMI</name>
<reference evidence="2 3" key="1">
    <citation type="submission" date="2013-11" db="EMBL/GenBank/DDBJ databases">
        <title>Genome sequencing of Stegodyphus mimosarum.</title>
        <authorList>
            <person name="Bechsgaard J."/>
        </authorList>
    </citation>
    <scope>NUCLEOTIDE SEQUENCE [LARGE SCALE GENOMIC DNA]</scope>
</reference>
<organism evidence="2 3">
    <name type="scientific">Stegodyphus mimosarum</name>
    <name type="common">African social velvet spider</name>
    <dbReference type="NCBI Taxonomy" id="407821"/>
    <lineage>
        <taxon>Eukaryota</taxon>
        <taxon>Metazoa</taxon>
        <taxon>Ecdysozoa</taxon>
        <taxon>Arthropoda</taxon>
        <taxon>Chelicerata</taxon>
        <taxon>Arachnida</taxon>
        <taxon>Araneae</taxon>
        <taxon>Araneomorphae</taxon>
        <taxon>Entelegynae</taxon>
        <taxon>Eresoidea</taxon>
        <taxon>Eresidae</taxon>
        <taxon>Stegodyphus</taxon>
    </lineage>
</organism>
<evidence type="ECO:0000313" key="3">
    <source>
        <dbReference type="Proteomes" id="UP000054359"/>
    </source>
</evidence>
<evidence type="ECO:0000256" key="1">
    <source>
        <dbReference type="SAM" id="SignalP"/>
    </source>
</evidence>
<dbReference type="EMBL" id="KK119419">
    <property type="protein sequence ID" value="KFM75682.1"/>
    <property type="molecule type" value="Genomic_DNA"/>
</dbReference>
<proteinExistence type="predicted"/>
<keyword evidence="1" id="KW-0732">Signal</keyword>
<accession>A0A087UE93</accession>
<evidence type="ECO:0000313" key="2">
    <source>
        <dbReference type="EMBL" id="KFM75682.1"/>
    </source>
</evidence>
<dbReference type="AlphaFoldDB" id="A0A087UE93"/>
<feature type="signal peptide" evidence="1">
    <location>
        <begin position="1"/>
        <end position="19"/>
    </location>
</feature>
<protein>
    <submittedName>
        <fullName evidence="2">Uncharacterized protein</fullName>
    </submittedName>
</protein>
<keyword evidence="3" id="KW-1185">Reference proteome</keyword>
<feature type="non-terminal residue" evidence="2">
    <location>
        <position position="86"/>
    </location>
</feature>
<dbReference type="Proteomes" id="UP000054359">
    <property type="component" value="Unassembled WGS sequence"/>
</dbReference>
<sequence length="86" mass="9926">MKTLALFTIFALAMSYSLAEEGEKKEVKVPVIPYTGYYYPYAHYYYPPSYYKPVSSYSYSYGSYYYPQSPYKYVAAPGAAPVHYIS</sequence>